<protein>
    <submittedName>
        <fullName evidence="5">LacI family transcriptional regulator</fullName>
    </submittedName>
</protein>
<dbReference type="EMBL" id="CP106793">
    <property type="protein sequence ID" value="UXY20408.1"/>
    <property type="molecule type" value="Genomic_DNA"/>
</dbReference>
<gene>
    <name evidence="5" type="ORF">N8I84_18055</name>
</gene>
<dbReference type="Proteomes" id="UP001061298">
    <property type="component" value="Chromosome"/>
</dbReference>
<evidence type="ECO:0000313" key="6">
    <source>
        <dbReference type="Proteomes" id="UP001061298"/>
    </source>
</evidence>
<keyword evidence="2" id="KW-0238">DNA-binding</keyword>
<dbReference type="CDD" id="cd06267">
    <property type="entry name" value="PBP1_LacI_sugar_binding-like"/>
    <property type="match status" value="1"/>
</dbReference>
<keyword evidence="3" id="KW-0804">Transcription</keyword>
<dbReference type="InterPro" id="IPR046335">
    <property type="entry name" value="LacI/GalR-like_sensor"/>
</dbReference>
<keyword evidence="1" id="KW-0805">Transcription regulation</keyword>
<dbReference type="SMART" id="SM00354">
    <property type="entry name" value="HTH_LACI"/>
    <property type="match status" value="1"/>
</dbReference>
<dbReference type="PRINTS" id="PR00036">
    <property type="entry name" value="HTHLACI"/>
</dbReference>
<dbReference type="InterPro" id="IPR028082">
    <property type="entry name" value="Peripla_BP_I"/>
</dbReference>
<dbReference type="CDD" id="cd01392">
    <property type="entry name" value="HTH_LacI"/>
    <property type="match status" value="1"/>
</dbReference>
<accession>A0ABY6E394</accession>
<organism evidence="5 6">
    <name type="scientific">Streptomyces cynarae</name>
    <dbReference type="NCBI Taxonomy" id="2981134"/>
    <lineage>
        <taxon>Bacteria</taxon>
        <taxon>Bacillati</taxon>
        <taxon>Actinomycetota</taxon>
        <taxon>Actinomycetes</taxon>
        <taxon>Kitasatosporales</taxon>
        <taxon>Streptomycetaceae</taxon>
        <taxon>Streptomyces</taxon>
    </lineage>
</organism>
<dbReference type="InterPro" id="IPR010982">
    <property type="entry name" value="Lambda_DNA-bd_dom_sf"/>
</dbReference>
<dbReference type="PANTHER" id="PTHR30146">
    <property type="entry name" value="LACI-RELATED TRANSCRIPTIONAL REPRESSOR"/>
    <property type="match status" value="1"/>
</dbReference>
<feature type="domain" description="HTH lacI-type" evidence="4">
    <location>
        <begin position="13"/>
        <end position="67"/>
    </location>
</feature>
<dbReference type="Gene3D" id="1.10.260.40">
    <property type="entry name" value="lambda repressor-like DNA-binding domains"/>
    <property type="match status" value="1"/>
</dbReference>
<dbReference type="PROSITE" id="PS50932">
    <property type="entry name" value="HTH_LACI_2"/>
    <property type="match status" value="1"/>
</dbReference>
<dbReference type="PANTHER" id="PTHR30146:SF109">
    <property type="entry name" value="HTH-TYPE TRANSCRIPTIONAL REGULATOR GALS"/>
    <property type="match status" value="1"/>
</dbReference>
<evidence type="ECO:0000256" key="2">
    <source>
        <dbReference type="ARBA" id="ARBA00023125"/>
    </source>
</evidence>
<evidence type="ECO:0000313" key="5">
    <source>
        <dbReference type="EMBL" id="UXY20408.1"/>
    </source>
</evidence>
<dbReference type="InterPro" id="IPR000843">
    <property type="entry name" value="HTH_LacI"/>
</dbReference>
<sequence length="348" mass="36831">MPSPQNDTGRRSATMRDVATVAGVGLATVSRVVNGKPGVTPDLAERVTRAAELLGYRHDLTASSLRRADRRTHTLGLVLEDAANPFSAALHRAVEDAAADRGVLVLAASTDEDPVRERGLLKTFTARRVDGLIVVPTGQTDTEIDAACRGGTPVVCVDRPTTVPHVDTVTVDNRAGVRAAVKALQAGGHLRIAFLGDLPAIWTAEERYAGFVEGLAEEGCILHPSLVRRGLHGAEAAQEAARELLALPEPPTALVSGQNLLTVGIRRTLQELRLQYHVALVGFDDLPLADLLEPGVSVIAQDPVAIGREAAALLFDRLDGERGPARHRVLATRYLARGSGELGAAVDS</sequence>
<dbReference type="PROSITE" id="PS00356">
    <property type="entry name" value="HTH_LACI_1"/>
    <property type="match status" value="1"/>
</dbReference>
<dbReference type="SUPFAM" id="SSF47413">
    <property type="entry name" value="lambda repressor-like DNA-binding domains"/>
    <property type="match status" value="1"/>
</dbReference>
<dbReference type="Pfam" id="PF13377">
    <property type="entry name" value="Peripla_BP_3"/>
    <property type="match status" value="1"/>
</dbReference>
<dbReference type="Gene3D" id="3.40.50.2300">
    <property type="match status" value="2"/>
</dbReference>
<name>A0ABY6E394_9ACTN</name>
<keyword evidence="6" id="KW-1185">Reference proteome</keyword>
<dbReference type="SUPFAM" id="SSF53822">
    <property type="entry name" value="Periplasmic binding protein-like I"/>
    <property type="match status" value="1"/>
</dbReference>
<evidence type="ECO:0000256" key="1">
    <source>
        <dbReference type="ARBA" id="ARBA00023015"/>
    </source>
</evidence>
<dbReference type="Pfam" id="PF00356">
    <property type="entry name" value="LacI"/>
    <property type="match status" value="1"/>
</dbReference>
<reference evidence="5" key="1">
    <citation type="submission" date="2022-10" db="EMBL/GenBank/DDBJ databases">
        <authorList>
            <person name="Mo P."/>
        </authorList>
    </citation>
    <scope>NUCLEOTIDE SEQUENCE</scope>
    <source>
        <strain evidence="5">HUAS 13-4</strain>
    </source>
</reference>
<evidence type="ECO:0000259" key="4">
    <source>
        <dbReference type="PROSITE" id="PS50932"/>
    </source>
</evidence>
<dbReference type="RefSeq" id="WP_263230499.1">
    <property type="nucleotide sequence ID" value="NZ_CP106793.1"/>
</dbReference>
<evidence type="ECO:0000256" key="3">
    <source>
        <dbReference type="ARBA" id="ARBA00023163"/>
    </source>
</evidence>
<proteinExistence type="predicted"/>